<feature type="region of interest" description="Disordered" evidence="1">
    <location>
        <begin position="459"/>
        <end position="499"/>
    </location>
</feature>
<name>I7MI16_TETTS</name>
<protein>
    <submittedName>
        <fullName evidence="2">Uncharacterized protein</fullName>
    </submittedName>
</protein>
<reference evidence="3" key="1">
    <citation type="journal article" date="2006" name="PLoS Biol.">
        <title>Macronuclear genome sequence of the ciliate Tetrahymena thermophila, a model eukaryote.</title>
        <authorList>
            <person name="Eisen J.A."/>
            <person name="Coyne R.S."/>
            <person name="Wu M."/>
            <person name="Wu D."/>
            <person name="Thiagarajan M."/>
            <person name="Wortman J.R."/>
            <person name="Badger J.H."/>
            <person name="Ren Q."/>
            <person name="Amedeo P."/>
            <person name="Jones K.M."/>
            <person name="Tallon L.J."/>
            <person name="Delcher A.L."/>
            <person name="Salzberg S.L."/>
            <person name="Silva J.C."/>
            <person name="Haas B.J."/>
            <person name="Majoros W.H."/>
            <person name="Farzad M."/>
            <person name="Carlton J.M."/>
            <person name="Smith R.K. Jr."/>
            <person name="Garg J."/>
            <person name="Pearlman R.E."/>
            <person name="Karrer K.M."/>
            <person name="Sun L."/>
            <person name="Manning G."/>
            <person name="Elde N.C."/>
            <person name="Turkewitz A.P."/>
            <person name="Asai D.J."/>
            <person name="Wilkes D.E."/>
            <person name="Wang Y."/>
            <person name="Cai H."/>
            <person name="Collins K."/>
            <person name="Stewart B.A."/>
            <person name="Lee S.R."/>
            <person name="Wilamowska K."/>
            <person name="Weinberg Z."/>
            <person name="Ruzzo W.L."/>
            <person name="Wloga D."/>
            <person name="Gaertig J."/>
            <person name="Frankel J."/>
            <person name="Tsao C.-C."/>
            <person name="Gorovsky M.A."/>
            <person name="Keeling P.J."/>
            <person name="Waller R.F."/>
            <person name="Patron N.J."/>
            <person name="Cherry J.M."/>
            <person name="Stover N.A."/>
            <person name="Krieger C.J."/>
            <person name="del Toro C."/>
            <person name="Ryder H.F."/>
            <person name="Williamson S.C."/>
            <person name="Barbeau R.A."/>
            <person name="Hamilton E.P."/>
            <person name="Orias E."/>
        </authorList>
    </citation>
    <scope>NUCLEOTIDE SEQUENCE [LARGE SCALE GENOMIC DNA]</scope>
    <source>
        <strain evidence="3">SB210</strain>
    </source>
</reference>
<dbReference type="GeneID" id="7842273"/>
<accession>I7MI16</accession>
<feature type="compositionally biased region" description="Polar residues" evidence="1">
    <location>
        <begin position="329"/>
        <end position="338"/>
    </location>
</feature>
<proteinExistence type="predicted"/>
<dbReference type="EMBL" id="GG662471">
    <property type="protein sequence ID" value="EAS03818.2"/>
    <property type="molecule type" value="Genomic_DNA"/>
</dbReference>
<dbReference type="KEGG" id="tet:TTHERM_00657630"/>
<sequence>MEKIKELVDVRFEIIKQYKKEIAQLQNENYNLTDNSNIQRKILKFIINAKKEEKQRISNENKLFEIFFSERSNSLQSIQQFYSISLQIMNCLFQNFELEQEMVFCKEPQYRNVASLYIEFFQQTNFLQRADEIKMIIKNELYERVPFFCLLLKWLVEMARAQFGDFIKENSDIYLKQLTSNRNKGSQKEIITITSNQDQDIIKQLPYKYNNSTFQISETLQTDNRKSIKSKRSSMSSLDSKQIDLINACGNCVNASNPPNKLQDKNQATLRNSMQSIQKINSQTQLQVLSNGFSIQTSSQNLNCQQTSIAPQGIHNSTKNSNQSQTQQGLTISTQNNNLDKKKQSPMKRQYNIISNINDIMDLEVNNFSIEMIMFLMKKLTQPDGSINDQGKQQMVNFMISKNLEVKATIENYYSKYIEKFPQKIKQQIQQIQQKVLDKIQKRKRIQVVSCYNQTNNLADQSNTSYNQNGLSDFRRNSQTNKNEVNQSRPYSSQGIYSSSVNQSLNQSQIKMEKKQNLNNSLDIQVNLQEGTMFQFDQQEGQQKRPVSQQKSDNVNRIIIETKVKHLSLEQNLNSQNNQNNKQIYNQARYQQNKLPYSGSLFSSENISQEKQVQNLTKLSQDQFVQRMRSTHKIYYLQKRNNQNNQTNSTNNSTSASQNSHGLQETNNLPLQKVSLSKQNQQIPPIKVASIDGNEAAYSTLVLPTQGNESQKNLDPLQNNLDKIETIDYSSVMFTAQSSNRNKPQYPLVIPNPQYQYFYNSNQKQTSTLSIMEQGTRPKTASFTENSNRTYGLKTKINVQYLQSSKRQRSRSINQQLNPGKKQLLSNWVQPINNPTQLNQISQVPNGDTIKKIADISYQASLNNSTHFYGGKDMKGTGNIQIISCQQNPQFGSNTLPIQNQNYQNNTLQQFRVSSAKKSQNSPFYAEIQNNTNIKEKFYQISREKRRLSQTNYQQNSLINSQKLENPIQYFSVPQSNLQQNHQKQVQQINNQNCISNMGTRARHSLSVNDSLNQNQNCGKTIPQQNNFNSISHRPQYSSNIANQDISVNFIQQSTIQFKKIQQDLANQPLLSRIKGNSKKK</sequence>
<feature type="region of interest" description="Disordered" evidence="1">
    <location>
        <begin position="638"/>
        <end position="664"/>
    </location>
</feature>
<dbReference type="OrthoDB" id="287032at2759"/>
<dbReference type="AlphaFoldDB" id="I7MI16"/>
<keyword evidence="3" id="KW-1185">Reference proteome</keyword>
<evidence type="ECO:0000313" key="3">
    <source>
        <dbReference type="Proteomes" id="UP000009168"/>
    </source>
</evidence>
<organism evidence="2 3">
    <name type="scientific">Tetrahymena thermophila (strain SB210)</name>
    <dbReference type="NCBI Taxonomy" id="312017"/>
    <lineage>
        <taxon>Eukaryota</taxon>
        <taxon>Sar</taxon>
        <taxon>Alveolata</taxon>
        <taxon>Ciliophora</taxon>
        <taxon>Intramacronucleata</taxon>
        <taxon>Oligohymenophorea</taxon>
        <taxon>Hymenostomatida</taxon>
        <taxon>Tetrahymenina</taxon>
        <taxon>Tetrahymenidae</taxon>
        <taxon>Tetrahymena</taxon>
    </lineage>
</organism>
<feature type="compositionally biased region" description="Polar residues" evidence="1">
    <location>
        <begin position="459"/>
        <end position="497"/>
    </location>
</feature>
<gene>
    <name evidence="2" type="ORF">TTHERM_00657630</name>
</gene>
<feature type="compositionally biased region" description="Low complexity" evidence="1">
    <location>
        <begin position="316"/>
        <end position="328"/>
    </location>
</feature>
<feature type="region of interest" description="Disordered" evidence="1">
    <location>
        <begin position="312"/>
        <end position="345"/>
    </location>
</feature>
<dbReference type="RefSeq" id="XP_001024063.2">
    <property type="nucleotide sequence ID" value="XM_001024063.2"/>
</dbReference>
<dbReference type="Proteomes" id="UP000009168">
    <property type="component" value="Unassembled WGS sequence"/>
</dbReference>
<feature type="compositionally biased region" description="Low complexity" evidence="1">
    <location>
        <begin position="641"/>
        <end position="660"/>
    </location>
</feature>
<evidence type="ECO:0000256" key="1">
    <source>
        <dbReference type="SAM" id="MobiDB-lite"/>
    </source>
</evidence>
<evidence type="ECO:0000313" key="2">
    <source>
        <dbReference type="EMBL" id="EAS03818.2"/>
    </source>
</evidence>
<dbReference type="InParanoid" id="I7MI16"/>